<evidence type="ECO:0000313" key="4">
    <source>
        <dbReference type="EMBL" id="KAK2186272.1"/>
    </source>
</evidence>
<dbReference type="InterPro" id="IPR001611">
    <property type="entry name" value="Leu-rich_rpt"/>
</dbReference>
<organism evidence="4 5">
    <name type="scientific">Ridgeia piscesae</name>
    <name type="common">Tubeworm</name>
    <dbReference type="NCBI Taxonomy" id="27915"/>
    <lineage>
        <taxon>Eukaryota</taxon>
        <taxon>Metazoa</taxon>
        <taxon>Spiralia</taxon>
        <taxon>Lophotrochozoa</taxon>
        <taxon>Annelida</taxon>
        <taxon>Polychaeta</taxon>
        <taxon>Sedentaria</taxon>
        <taxon>Canalipalpata</taxon>
        <taxon>Sabellida</taxon>
        <taxon>Siboglinidae</taxon>
        <taxon>Ridgeia</taxon>
    </lineage>
</organism>
<dbReference type="Gene3D" id="3.80.10.10">
    <property type="entry name" value="Ribonuclease Inhibitor"/>
    <property type="match status" value="1"/>
</dbReference>
<dbReference type="InterPro" id="IPR050694">
    <property type="entry name" value="LRRC14/PRAME"/>
</dbReference>
<comment type="similarity">
    <text evidence="1">Belongs to the PRAME family. LRRC14 subfamily.</text>
</comment>
<sequence>MVDISFIYHKSSWLLQYPVDLNRPLHQHQQPKISLLVDLCARKIVQDSSTTKRVVSIIPHELYYNLMKAALLLSKDRAIEVLICHWPWRCLSLQKLAPDLFDTVTVLYDDTYFADRMRTAVKYTTCLTHTFVECLKRRAPTKLCSLDLSGFPVAEVIVNYLSSHVMLVYNEERQRQIIGEYNRVTQHWPQEEKQLYHLDTTLPDDKFVIYLDAFVEANDTHMELCRALKTTRSDASQFKLCVRRLDLSSMQIARIVVLLEQVDPEHFTGVSLQYTALLKEEGLVLLSEVMGRLHNLTSLDLSCNNIMASKDPATCRLLSETLSCLPRLSRLDLSNNRTEHKLRQLLKNVQRPLEYLRICACGVRESDLYYLAASHHASALRHLDISENWFGRKIPAVLVLLKSVAPTLQVLEMEDCDLEASDMDTMLALCPMLACMRYWNIGYNNQLRSALMLEHIENFVQMAQLQALQLSFPADCFGSQQDENNILDKTQFSCSFVARMGLLCERAGRPNIAVHIIGDGYV</sequence>
<accession>A0AAD9UEA4</accession>
<proteinExistence type="inferred from homology"/>
<evidence type="ECO:0000256" key="3">
    <source>
        <dbReference type="ARBA" id="ARBA00022737"/>
    </source>
</evidence>
<evidence type="ECO:0000313" key="5">
    <source>
        <dbReference type="Proteomes" id="UP001209878"/>
    </source>
</evidence>
<protein>
    <recommendedName>
        <fullName evidence="2">Leucine-rich repeat-containing protein 14</fullName>
    </recommendedName>
</protein>
<evidence type="ECO:0000256" key="2">
    <source>
        <dbReference type="ARBA" id="ARBA00014228"/>
    </source>
</evidence>
<dbReference type="EMBL" id="JAODUO010000207">
    <property type="protein sequence ID" value="KAK2186272.1"/>
    <property type="molecule type" value="Genomic_DNA"/>
</dbReference>
<dbReference type="PANTHER" id="PTHR14224:SF37">
    <property type="entry name" value="LEUCINE-RICH REPEAT-CONTAINING PROTEIN 14"/>
    <property type="match status" value="1"/>
</dbReference>
<name>A0AAD9UEA4_RIDPI</name>
<dbReference type="InterPro" id="IPR032675">
    <property type="entry name" value="LRR_dom_sf"/>
</dbReference>
<evidence type="ECO:0000256" key="1">
    <source>
        <dbReference type="ARBA" id="ARBA00009552"/>
    </source>
</evidence>
<comment type="caution">
    <text evidence="4">The sequence shown here is derived from an EMBL/GenBank/DDBJ whole genome shotgun (WGS) entry which is preliminary data.</text>
</comment>
<dbReference type="GO" id="GO:0005737">
    <property type="term" value="C:cytoplasm"/>
    <property type="evidence" value="ECO:0007669"/>
    <property type="project" value="TreeGrafter"/>
</dbReference>
<gene>
    <name evidence="4" type="ORF">NP493_207g03055</name>
</gene>
<keyword evidence="3" id="KW-0677">Repeat</keyword>
<dbReference type="SUPFAM" id="SSF52047">
    <property type="entry name" value="RNI-like"/>
    <property type="match status" value="1"/>
</dbReference>
<dbReference type="AlphaFoldDB" id="A0AAD9UEA4"/>
<dbReference type="Proteomes" id="UP001209878">
    <property type="component" value="Unassembled WGS sequence"/>
</dbReference>
<keyword evidence="5" id="KW-1185">Reference proteome</keyword>
<dbReference type="Pfam" id="PF13516">
    <property type="entry name" value="LRR_6"/>
    <property type="match status" value="1"/>
</dbReference>
<dbReference type="PANTHER" id="PTHR14224">
    <property type="entry name" value="SIMILAR TO PREFERENTIALLY EXPRESSED ANTIGEN IN MELANOMA-LIKE 3"/>
    <property type="match status" value="1"/>
</dbReference>
<reference evidence="4" key="1">
    <citation type="journal article" date="2023" name="Mol. Biol. Evol.">
        <title>Third-Generation Sequencing Reveals the Adaptive Role of the Epigenome in Three Deep-Sea Polychaetes.</title>
        <authorList>
            <person name="Perez M."/>
            <person name="Aroh O."/>
            <person name="Sun Y."/>
            <person name="Lan Y."/>
            <person name="Juniper S.K."/>
            <person name="Young C.R."/>
            <person name="Angers B."/>
            <person name="Qian P.Y."/>
        </authorList>
    </citation>
    <scope>NUCLEOTIDE SEQUENCE</scope>
    <source>
        <strain evidence="4">R07B-5</strain>
    </source>
</reference>